<evidence type="ECO:0000313" key="3">
    <source>
        <dbReference type="Proteomes" id="UP001180845"/>
    </source>
</evidence>
<sequence length="153" mass="17332">MHSQPDRPSAIHQRPHGCSDEVVDAVGKLSESLETVERARGHLYEFHQLCGTADAKLGEAIEGIRSAGHPEIADTLQRELFGRNVLPGRWSFQVIEEYDDGYWSCFREHERHVRDTLLAGHRHVAESEMKERERSTTGDGPRPWHAARPETGT</sequence>
<protein>
    <submittedName>
        <fullName evidence="2">Uncharacterized protein</fullName>
    </submittedName>
</protein>
<evidence type="ECO:0000256" key="1">
    <source>
        <dbReference type="SAM" id="MobiDB-lite"/>
    </source>
</evidence>
<reference evidence="2" key="1">
    <citation type="submission" date="2023-07" db="EMBL/GenBank/DDBJ databases">
        <title>Sequencing the genomes of 1000 actinobacteria strains.</title>
        <authorList>
            <person name="Klenk H.-P."/>
        </authorList>
    </citation>
    <scope>NUCLEOTIDE SEQUENCE</scope>
    <source>
        <strain evidence="2">DSM 45977</strain>
    </source>
</reference>
<dbReference type="AlphaFoldDB" id="A0AAE3ZAH1"/>
<keyword evidence="3" id="KW-1185">Reference proteome</keyword>
<dbReference type="RefSeq" id="WP_310271504.1">
    <property type="nucleotide sequence ID" value="NZ_JAVDXW010000001.1"/>
</dbReference>
<organism evidence="2 3">
    <name type="scientific">Haloactinomyces albus</name>
    <dbReference type="NCBI Taxonomy" id="1352928"/>
    <lineage>
        <taxon>Bacteria</taxon>
        <taxon>Bacillati</taxon>
        <taxon>Actinomycetota</taxon>
        <taxon>Actinomycetes</taxon>
        <taxon>Actinopolysporales</taxon>
        <taxon>Actinopolysporaceae</taxon>
        <taxon>Haloactinomyces</taxon>
    </lineage>
</organism>
<dbReference type="Proteomes" id="UP001180845">
    <property type="component" value="Unassembled WGS sequence"/>
</dbReference>
<evidence type="ECO:0000313" key="2">
    <source>
        <dbReference type="EMBL" id="MDR7301292.1"/>
    </source>
</evidence>
<feature type="compositionally biased region" description="Basic and acidic residues" evidence="1">
    <location>
        <begin position="125"/>
        <end position="136"/>
    </location>
</feature>
<feature type="region of interest" description="Disordered" evidence="1">
    <location>
        <begin position="125"/>
        <end position="153"/>
    </location>
</feature>
<gene>
    <name evidence="2" type="ORF">JOF55_001473</name>
</gene>
<dbReference type="EMBL" id="JAVDXW010000001">
    <property type="protein sequence ID" value="MDR7301292.1"/>
    <property type="molecule type" value="Genomic_DNA"/>
</dbReference>
<comment type="caution">
    <text evidence="2">The sequence shown here is derived from an EMBL/GenBank/DDBJ whole genome shotgun (WGS) entry which is preliminary data.</text>
</comment>
<name>A0AAE3ZAH1_9ACTN</name>
<accession>A0AAE3ZAH1</accession>
<proteinExistence type="predicted"/>